<dbReference type="InterPro" id="IPR002156">
    <property type="entry name" value="RNaseH_domain"/>
</dbReference>
<sequence length="155" mass="17828">MAEYEACILEIKMVVDMNIKECLVMGDSDLLIHQLQGKWTTKNVKNLPCLHCVKELHKKFIKIEFKHVPRIQNEFADTLATLSSMIQHSNKNYIDPIKIEVRDQHAYYFHVDEKLDVLVQPHLRSRRSGQGFAEAALSGVGMLRKYEEDSAPTSS</sequence>
<dbReference type="InterPro" id="IPR036397">
    <property type="entry name" value="RNaseH_sf"/>
</dbReference>
<gene>
    <name evidence="2" type="primary">LOC107778677</name>
</gene>
<reference evidence="2" key="1">
    <citation type="submission" date="2025-08" db="UniProtKB">
        <authorList>
            <consortium name="RefSeq"/>
        </authorList>
    </citation>
    <scope>IDENTIFICATION</scope>
</reference>
<dbReference type="KEGG" id="nta:107778677"/>
<evidence type="ECO:0000313" key="2">
    <source>
        <dbReference type="RefSeq" id="XP_016454452.1"/>
    </source>
</evidence>
<dbReference type="InterPro" id="IPR012337">
    <property type="entry name" value="RNaseH-like_sf"/>
</dbReference>
<name>A0A1S3YQY2_TOBAC</name>
<dbReference type="OrthoDB" id="1698855at2759"/>
<dbReference type="SMR" id="A0A1S3YQY2"/>
<dbReference type="SUPFAM" id="SSF53098">
    <property type="entry name" value="Ribonuclease H-like"/>
    <property type="match status" value="1"/>
</dbReference>
<accession>A0A1S3YQY2</accession>
<dbReference type="Pfam" id="PF13456">
    <property type="entry name" value="RVT_3"/>
    <property type="match status" value="1"/>
</dbReference>
<dbReference type="RefSeq" id="XP_016454452.1">
    <property type="nucleotide sequence ID" value="XM_016598966.1"/>
</dbReference>
<dbReference type="AlphaFoldDB" id="A0A1S3YQY2"/>
<dbReference type="STRING" id="4097.A0A1S3YQY2"/>
<proteinExistence type="predicted"/>
<dbReference type="Gene3D" id="3.30.420.10">
    <property type="entry name" value="Ribonuclease H-like superfamily/Ribonuclease H"/>
    <property type="match status" value="1"/>
</dbReference>
<dbReference type="PANTHER" id="PTHR48475">
    <property type="entry name" value="RIBONUCLEASE H"/>
    <property type="match status" value="1"/>
</dbReference>
<organism evidence="2">
    <name type="scientific">Nicotiana tabacum</name>
    <name type="common">Common tobacco</name>
    <dbReference type="NCBI Taxonomy" id="4097"/>
    <lineage>
        <taxon>Eukaryota</taxon>
        <taxon>Viridiplantae</taxon>
        <taxon>Streptophyta</taxon>
        <taxon>Embryophyta</taxon>
        <taxon>Tracheophyta</taxon>
        <taxon>Spermatophyta</taxon>
        <taxon>Magnoliopsida</taxon>
        <taxon>eudicotyledons</taxon>
        <taxon>Gunneridae</taxon>
        <taxon>Pentapetalae</taxon>
        <taxon>asterids</taxon>
        <taxon>lamiids</taxon>
        <taxon>Solanales</taxon>
        <taxon>Solanaceae</taxon>
        <taxon>Nicotianoideae</taxon>
        <taxon>Nicotianeae</taxon>
        <taxon>Nicotiana</taxon>
    </lineage>
</organism>
<dbReference type="PANTHER" id="PTHR48475:SF1">
    <property type="entry name" value="RNASE H TYPE-1 DOMAIN-CONTAINING PROTEIN"/>
    <property type="match status" value="1"/>
</dbReference>
<dbReference type="GO" id="GO:0003676">
    <property type="term" value="F:nucleic acid binding"/>
    <property type="evidence" value="ECO:0007669"/>
    <property type="project" value="InterPro"/>
</dbReference>
<feature type="domain" description="RNase H type-1" evidence="1">
    <location>
        <begin position="1"/>
        <end position="81"/>
    </location>
</feature>
<dbReference type="GO" id="GO:0004523">
    <property type="term" value="F:RNA-DNA hybrid ribonuclease activity"/>
    <property type="evidence" value="ECO:0007669"/>
    <property type="project" value="InterPro"/>
</dbReference>
<dbReference type="PaxDb" id="4097-A0A1S3YQY2"/>
<protein>
    <submittedName>
        <fullName evidence="2">Uncharacterized protein Mb2253c-like</fullName>
    </submittedName>
</protein>
<evidence type="ECO:0000259" key="1">
    <source>
        <dbReference type="Pfam" id="PF13456"/>
    </source>
</evidence>